<keyword evidence="9" id="KW-0496">Mitochondrion</keyword>
<protein>
    <submittedName>
        <fullName evidence="13">Uncharacterized protein</fullName>
    </submittedName>
</protein>
<sequence>MTCVNEHYSYFHSPFADYLGLIGHSQHIHRCRELELNVLDCTDVYGRKGLKKQCGTHYADFLECLYNKKQHARVAIMRQERLRQYYAKERAKKDLYAESPKLDGYHKTYVESID</sequence>
<keyword evidence="11 12" id="KW-1015">Disulfide bond</keyword>
<comment type="similarity">
    <text evidence="4">Belongs to the complex I NDUFS5 subunit family.</text>
</comment>
<dbReference type="PANTHER" id="PTHR21268">
    <property type="entry name" value="NADH DEHYDROGENASE [UBIQUINONE] IRON-SULFUR PROTEIN 5"/>
    <property type="match status" value="1"/>
</dbReference>
<keyword evidence="14" id="KW-1185">Reference proteome</keyword>
<proteinExistence type="inferred from homology"/>
<feature type="disulfide bond" evidence="12">
    <location>
        <begin position="41"/>
        <end position="54"/>
    </location>
</feature>
<evidence type="ECO:0000256" key="4">
    <source>
        <dbReference type="ARBA" id="ARBA00007372"/>
    </source>
</evidence>
<evidence type="ECO:0000256" key="3">
    <source>
        <dbReference type="ARBA" id="ARBA00004637"/>
    </source>
</evidence>
<evidence type="ECO:0000256" key="1">
    <source>
        <dbReference type="ARBA" id="ARBA00003195"/>
    </source>
</evidence>
<dbReference type="PANTHER" id="PTHR21268:SF2">
    <property type="entry name" value="NADH DEHYDROGENASE [UBIQUINONE] IRON-SULFUR PROTEIN 5"/>
    <property type="match status" value="1"/>
</dbReference>
<dbReference type="EMBL" id="BGPR01003029">
    <property type="protein sequence ID" value="GBM82738.1"/>
    <property type="molecule type" value="Genomic_DNA"/>
</dbReference>
<name>A0A4Y2IXU6_ARAVE</name>
<keyword evidence="5" id="KW-0813">Transport</keyword>
<dbReference type="Pfam" id="PF10200">
    <property type="entry name" value="Ndufs5"/>
    <property type="match status" value="1"/>
</dbReference>
<feature type="disulfide bond" evidence="12">
    <location>
        <begin position="31"/>
        <end position="64"/>
    </location>
</feature>
<evidence type="ECO:0000256" key="5">
    <source>
        <dbReference type="ARBA" id="ARBA00022448"/>
    </source>
</evidence>
<dbReference type="Proteomes" id="UP000499080">
    <property type="component" value="Unassembled WGS sequence"/>
</dbReference>
<keyword evidence="8" id="KW-0249">Electron transport</keyword>
<evidence type="ECO:0000256" key="11">
    <source>
        <dbReference type="ARBA" id="ARBA00023157"/>
    </source>
</evidence>
<evidence type="ECO:0000256" key="7">
    <source>
        <dbReference type="ARBA" id="ARBA00022792"/>
    </source>
</evidence>
<dbReference type="GO" id="GO:0005743">
    <property type="term" value="C:mitochondrial inner membrane"/>
    <property type="evidence" value="ECO:0007669"/>
    <property type="project" value="UniProtKB-SubCell"/>
</dbReference>
<evidence type="ECO:0000256" key="9">
    <source>
        <dbReference type="ARBA" id="ARBA00023128"/>
    </source>
</evidence>
<comment type="caution">
    <text evidence="13">The sequence shown here is derived from an EMBL/GenBank/DDBJ whole genome shotgun (WGS) entry which is preliminary data.</text>
</comment>
<keyword evidence="10" id="KW-0472">Membrane</keyword>
<organism evidence="13 14">
    <name type="scientific">Araneus ventricosus</name>
    <name type="common">Orbweaver spider</name>
    <name type="synonym">Epeira ventricosa</name>
    <dbReference type="NCBI Taxonomy" id="182803"/>
    <lineage>
        <taxon>Eukaryota</taxon>
        <taxon>Metazoa</taxon>
        <taxon>Ecdysozoa</taxon>
        <taxon>Arthropoda</taxon>
        <taxon>Chelicerata</taxon>
        <taxon>Arachnida</taxon>
        <taxon>Araneae</taxon>
        <taxon>Araneomorphae</taxon>
        <taxon>Entelegynae</taxon>
        <taxon>Araneoidea</taxon>
        <taxon>Araneidae</taxon>
        <taxon>Araneus</taxon>
    </lineage>
</organism>
<evidence type="ECO:0000256" key="12">
    <source>
        <dbReference type="PIRSR" id="PIRSR619342-50"/>
    </source>
</evidence>
<evidence type="ECO:0000256" key="8">
    <source>
        <dbReference type="ARBA" id="ARBA00022982"/>
    </source>
</evidence>
<dbReference type="InterPro" id="IPR019342">
    <property type="entry name" value="NADH_UbQ_OxRdtase_FeS-su5"/>
</dbReference>
<comment type="function">
    <text evidence="1">Accessory subunit of the mitochondrial membrane respiratory chain NADH dehydrogenase (Complex I), that is believed not to be involved in catalysis. Complex I functions in the transfer of electrons from NADH to the respiratory chain. The immediate electron acceptor for the enzyme is believed to be ubiquinone.</text>
</comment>
<dbReference type="AlphaFoldDB" id="A0A4Y2IXU6"/>
<evidence type="ECO:0000313" key="13">
    <source>
        <dbReference type="EMBL" id="GBM82738.1"/>
    </source>
</evidence>
<dbReference type="GO" id="GO:0005758">
    <property type="term" value="C:mitochondrial intermembrane space"/>
    <property type="evidence" value="ECO:0007669"/>
    <property type="project" value="UniProtKB-SubCell"/>
</dbReference>
<accession>A0A4Y2IXU6</accession>
<evidence type="ECO:0000313" key="14">
    <source>
        <dbReference type="Proteomes" id="UP000499080"/>
    </source>
</evidence>
<keyword evidence="6" id="KW-0679">Respiratory chain</keyword>
<gene>
    <name evidence="13" type="ORF">AVEN_183176_1</name>
</gene>
<keyword evidence="7" id="KW-0999">Mitochondrion inner membrane</keyword>
<comment type="subcellular location">
    <subcellularLocation>
        <location evidence="3">Mitochondrion inner membrane</location>
        <topology evidence="3">Peripheral membrane protein</topology>
    </subcellularLocation>
    <subcellularLocation>
        <location evidence="2">Mitochondrion intermembrane space</location>
    </subcellularLocation>
</comment>
<evidence type="ECO:0000256" key="10">
    <source>
        <dbReference type="ARBA" id="ARBA00023136"/>
    </source>
</evidence>
<evidence type="ECO:0000256" key="6">
    <source>
        <dbReference type="ARBA" id="ARBA00022660"/>
    </source>
</evidence>
<dbReference type="OrthoDB" id="9992197at2759"/>
<reference evidence="13 14" key="1">
    <citation type="journal article" date="2019" name="Sci. Rep.">
        <title>Orb-weaving spider Araneus ventricosus genome elucidates the spidroin gene catalogue.</title>
        <authorList>
            <person name="Kono N."/>
            <person name="Nakamura H."/>
            <person name="Ohtoshi R."/>
            <person name="Moran D.A.P."/>
            <person name="Shinohara A."/>
            <person name="Yoshida Y."/>
            <person name="Fujiwara M."/>
            <person name="Mori M."/>
            <person name="Tomita M."/>
            <person name="Arakawa K."/>
        </authorList>
    </citation>
    <scope>NUCLEOTIDE SEQUENCE [LARGE SCALE GENOMIC DNA]</scope>
</reference>
<evidence type="ECO:0000256" key="2">
    <source>
        <dbReference type="ARBA" id="ARBA00004569"/>
    </source>
</evidence>